<keyword evidence="2" id="KW-1185">Reference proteome</keyword>
<gene>
    <name evidence="1" type="ORF">ROA7745_03600</name>
</gene>
<sequence length="243" mass="26969">MSDLKGLLSDLGGLTSVILRHMPSSIAASSYPSTFENRAQEYAMPTYFMVENFETNSGFSGSTTTLHDLILTLRKLHSLTKGLSISDRRSLLAMSFVNQVENFTALDDFQRNVEKFLLGAEKMKKHHDLPCASRNRNWKACGAARICRQIWAEEEIAKSGDQWKKFTQTRQKQVADAETLIIEFKLSFAPKSQKADAPAVFGKFLEDVMNALGIYSVDGISHVSAASALNSLKSLDREISAHG</sequence>
<dbReference type="EMBL" id="FWXB01000016">
    <property type="protein sequence ID" value="SMC13741.1"/>
    <property type="molecule type" value="Genomic_DNA"/>
</dbReference>
<evidence type="ECO:0000313" key="1">
    <source>
        <dbReference type="EMBL" id="SMC13741.1"/>
    </source>
</evidence>
<accession>A0A1X7BVQ8</accession>
<reference evidence="1 2" key="1">
    <citation type="submission" date="2017-03" db="EMBL/GenBank/DDBJ databases">
        <authorList>
            <person name="Afonso C.L."/>
            <person name="Miller P.J."/>
            <person name="Scott M.A."/>
            <person name="Spackman E."/>
            <person name="Goraichik I."/>
            <person name="Dimitrov K.M."/>
            <person name="Suarez D.L."/>
            <person name="Swayne D.E."/>
        </authorList>
    </citation>
    <scope>NUCLEOTIDE SEQUENCE [LARGE SCALE GENOMIC DNA]</scope>
    <source>
        <strain evidence="1 2">CECT 7745</strain>
    </source>
</reference>
<evidence type="ECO:0000313" key="2">
    <source>
        <dbReference type="Proteomes" id="UP000193224"/>
    </source>
</evidence>
<dbReference type="AlphaFoldDB" id="A0A1X7BVQ8"/>
<name>A0A1X7BVQ8_9RHOB</name>
<protein>
    <submittedName>
        <fullName evidence="1">Uncharacterized protein</fullName>
    </submittedName>
</protein>
<organism evidence="1 2">
    <name type="scientific">Roseovarius aestuarii</name>
    <dbReference type="NCBI Taxonomy" id="475083"/>
    <lineage>
        <taxon>Bacteria</taxon>
        <taxon>Pseudomonadati</taxon>
        <taxon>Pseudomonadota</taxon>
        <taxon>Alphaproteobacteria</taxon>
        <taxon>Rhodobacterales</taxon>
        <taxon>Roseobacteraceae</taxon>
        <taxon>Roseovarius</taxon>
    </lineage>
</organism>
<dbReference type="RefSeq" id="WP_139836473.1">
    <property type="nucleotide sequence ID" value="NZ_FWXB01000016.1"/>
</dbReference>
<proteinExistence type="predicted"/>
<dbReference type="Proteomes" id="UP000193224">
    <property type="component" value="Unassembled WGS sequence"/>
</dbReference>